<dbReference type="Proteomes" id="UP000218505">
    <property type="component" value="Chromosome"/>
</dbReference>
<protein>
    <recommendedName>
        <fullName evidence="3">Cysteine dioxygenase</fullName>
    </recommendedName>
</protein>
<dbReference type="RefSeq" id="WP_096496072.1">
    <property type="nucleotide sequence ID" value="NZ_CP023445.1"/>
</dbReference>
<dbReference type="EMBL" id="CP023445">
    <property type="protein sequence ID" value="ATE56258.1"/>
    <property type="molecule type" value="Genomic_DNA"/>
</dbReference>
<organism evidence="1 2">
    <name type="scientific">Actinosynnema pretiosum</name>
    <dbReference type="NCBI Taxonomy" id="42197"/>
    <lineage>
        <taxon>Bacteria</taxon>
        <taxon>Bacillati</taxon>
        <taxon>Actinomycetota</taxon>
        <taxon>Actinomycetes</taxon>
        <taxon>Pseudonocardiales</taxon>
        <taxon>Pseudonocardiaceae</taxon>
        <taxon>Actinosynnema</taxon>
    </lineage>
</organism>
<evidence type="ECO:0000313" key="2">
    <source>
        <dbReference type="Proteomes" id="UP000218505"/>
    </source>
</evidence>
<keyword evidence="2" id="KW-1185">Reference proteome</keyword>
<dbReference type="KEGG" id="apre:CNX65_25775"/>
<reference evidence="1" key="1">
    <citation type="submission" date="2017-09" db="EMBL/GenBank/DDBJ databases">
        <title>Complete Genome Sequence of ansamitocin-producing Bacterium Actinosynnema pretiosum X47.</title>
        <authorList>
            <person name="Cao G."/>
            <person name="Zong G."/>
            <person name="Zhong C."/>
            <person name="Fu J."/>
        </authorList>
    </citation>
    <scope>NUCLEOTIDE SEQUENCE [LARGE SCALE GENOMIC DNA]</scope>
    <source>
        <strain evidence="1">X47</strain>
    </source>
</reference>
<gene>
    <name evidence="1" type="ORF">CNX65_25775</name>
</gene>
<dbReference type="InterPro" id="IPR011051">
    <property type="entry name" value="RmlC_Cupin_sf"/>
</dbReference>
<name>A0A290ZB73_9PSEU</name>
<dbReference type="SUPFAM" id="SSF51182">
    <property type="entry name" value="RmlC-like cupins"/>
    <property type="match status" value="1"/>
</dbReference>
<dbReference type="AlphaFoldDB" id="A0A290ZB73"/>
<proteinExistence type="predicted"/>
<sequence length="215" mass="24360">MLTHTTEISALAELAALVSDDHPPGPVNWDRVAEGFSAWAGDPGLRERLREELRALGPREETRVVARSRETTTHFAWCLRDEPAEPFTFWLHEYKPQRDWRPGYADSVHNHRYHFCTVILSGGYLHERYRVRLAPEGTAISEVAPLRSADCRAGVSGTMLAHEFHRIPRAIDGTMTFLVKSRAVSPWSLSYDPGTGTSHRHVPVEARWEVLTGRL</sequence>
<accession>A0A290ZB73</accession>
<evidence type="ECO:0000313" key="1">
    <source>
        <dbReference type="EMBL" id="ATE56258.1"/>
    </source>
</evidence>
<evidence type="ECO:0008006" key="3">
    <source>
        <dbReference type="Google" id="ProtNLM"/>
    </source>
</evidence>